<evidence type="ECO:0000256" key="6">
    <source>
        <dbReference type="ARBA" id="ARBA00023288"/>
    </source>
</evidence>
<keyword evidence="8" id="KW-1185">Reference proteome</keyword>
<dbReference type="PROSITE" id="PS51257">
    <property type="entry name" value="PROKAR_LIPOPROTEIN"/>
    <property type="match status" value="1"/>
</dbReference>
<evidence type="ECO:0000256" key="4">
    <source>
        <dbReference type="ARBA" id="ARBA00023136"/>
    </source>
</evidence>
<name>A0A2U2MYN6_9GAMM</name>
<gene>
    <name evidence="7" type="ORF">DEM34_14305</name>
</gene>
<dbReference type="GO" id="GO:0009636">
    <property type="term" value="P:response to toxic substance"/>
    <property type="evidence" value="ECO:0007669"/>
    <property type="project" value="InterPro"/>
</dbReference>
<keyword evidence="2" id="KW-1003">Cell membrane</keyword>
<evidence type="ECO:0000256" key="1">
    <source>
        <dbReference type="ARBA" id="ARBA00010296"/>
    </source>
</evidence>
<dbReference type="Proteomes" id="UP000245474">
    <property type="component" value="Unassembled WGS sequence"/>
</dbReference>
<keyword evidence="3" id="KW-0732">Signal</keyword>
<dbReference type="AlphaFoldDB" id="A0A2U2MYN6"/>
<keyword evidence="5" id="KW-0564">Palmitate</keyword>
<dbReference type="Pfam" id="PF08085">
    <property type="entry name" value="Entericidin"/>
    <property type="match status" value="1"/>
</dbReference>
<reference evidence="7 8" key="1">
    <citation type="submission" date="2018-05" db="EMBL/GenBank/DDBJ databases">
        <title>Spiribacter halobius sp. nov., a moderately halophilic bacterium isolated from marine solar saltern.</title>
        <authorList>
            <person name="Zheng W.-S."/>
            <person name="Lu D.-C."/>
            <person name="Du Z.-J."/>
        </authorList>
    </citation>
    <scope>NUCLEOTIDE SEQUENCE [LARGE SCALE GENOMIC DNA]</scope>
    <source>
        <strain evidence="7 8">E85</strain>
    </source>
</reference>
<proteinExistence type="inferred from homology"/>
<evidence type="ECO:0000256" key="5">
    <source>
        <dbReference type="ARBA" id="ARBA00023139"/>
    </source>
</evidence>
<keyword evidence="6" id="KW-0449">Lipoprotein</keyword>
<dbReference type="OrthoDB" id="9181810at2"/>
<comment type="caution">
    <text evidence="7">The sequence shown here is derived from an EMBL/GenBank/DDBJ whole genome shotgun (WGS) entry which is preliminary data.</text>
</comment>
<evidence type="ECO:0000313" key="7">
    <source>
        <dbReference type="EMBL" id="PWG61917.1"/>
    </source>
</evidence>
<keyword evidence="4" id="KW-0472">Membrane</keyword>
<evidence type="ECO:0000313" key="8">
    <source>
        <dbReference type="Proteomes" id="UP000245474"/>
    </source>
</evidence>
<dbReference type="InterPro" id="IPR012556">
    <property type="entry name" value="Entericidin"/>
</dbReference>
<dbReference type="EMBL" id="QFFI01000025">
    <property type="protein sequence ID" value="PWG61917.1"/>
    <property type="molecule type" value="Genomic_DNA"/>
</dbReference>
<accession>A0A2U2MYN6</accession>
<evidence type="ECO:0000256" key="3">
    <source>
        <dbReference type="ARBA" id="ARBA00022729"/>
    </source>
</evidence>
<dbReference type="GO" id="GO:0016020">
    <property type="term" value="C:membrane"/>
    <property type="evidence" value="ECO:0007669"/>
    <property type="project" value="InterPro"/>
</dbReference>
<evidence type="ECO:0008006" key="9">
    <source>
        <dbReference type="Google" id="ProtNLM"/>
    </source>
</evidence>
<evidence type="ECO:0000256" key="2">
    <source>
        <dbReference type="ARBA" id="ARBA00022475"/>
    </source>
</evidence>
<comment type="similarity">
    <text evidence="1">Belongs to the EcnA/EcnB lipoprotein family.</text>
</comment>
<sequence length="42" mass="4488">MLRASIAFLMLLIVAIQGCNTMEGMGKDIESTGQAIEEEASD</sequence>
<organism evidence="7 8">
    <name type="scientific">Sediminicurvatus halobius</name>
    <dbReference type="NCBI Taxonomy" id="2182432"/>
    <lineage>
        <taxon>Bacteria</taxon>
        <taxon>Pseudomonadati</taxon>
        <taxon>Pseudomonadota</taxon>
        <taxon>Gammaproteobacteria</taxon>
        <taxon>Chromatiales</taxon>
        <taxon>Ectothiorhodospiraceae</taxon>
        <taxon>Sediminicurvatus</taxon>
    </lineage>
</organism>
<protein>
    <recommendedName>
        <fullName evidence="9">Entericidin</fullName>
    </recommendedName>
</protein>